<dbReference type="STRING" id="933059.SAMN04488103_101126"/>
<keyword evidence="2" id="KW-0269">Exonuclease</keyword>
<feature type="domain" description="Endonuclease/exonuclease/phosphatase" evidence="1">
    <location>
        <begin position="9"/>
        <end position="226"/>
    </location>
</feature>
<organism evidence="2 3">
    <name type="scientific">Gemmobacter aquatilis</name>
    <dbReference type="NCBI Taxonomy" id="933059"/>
    <lineage>
        <taxon>Bacteria</taxon>
        <taxon>Pseudomonadati</taxon>
        <taxon>Pseudomonadota</taxon>
        <taxon>Alphaproteobacteria</taxon>
        <taxon>Rhodobacterales</taxon>
        <taxon>Paracoccaceae</taxon>
        <taxon>Gemmobacter</taxon>
    </lineage>
</organism>
<dbReference type="AlphaFoldDB" id="A0A1H7YAA9"/>
<dbReference type="GO" id="GO:0004519">
    <property type="term" value="F:endonuclease activity"/>
    <property type="evidence" value="ECO:0007669"/>
    <property type="project" value="UniProtKB-KW"/>
</dbReference>
<dbReference type="RefSeq" id="WP_091295248.1">
    <property type="nucleotide sequence ID" value="NZ_FOCE01000001.1"/>
</dbReference>
<gene>
    <name evidence="2" type="ORF">SAMN04488103_101126</name>
</gene>
<accession>A0A1H7YAA9</accession>
<evidence type="ECO:0000313" key="2">
    <source>
        <dbReference type="EMBL" id="SEM42895.1"/>
    </source>
</evidence>
<dbReference type="Proteomes" id="UP000198761">
    <property type="component" value="Unassembled WGS sequence"/>
</dbReference>
<dbReference type="Gene3D" id="3.60.10.10">
    <property type="entry name" value="Endonuclease/exonuclease/phosphatase"/>
    <property type="match status" value="1"/>
</dbReference>
<dbReference type="EMBL" id="FOCE01000001">
    <property type="protein sequence ID" value="SEM42895.1"/>
    <property type="molecule type" value="Genomic_DNA"/>
</dbReference>
<dbReference type="GO" id="GO:0004527">
    <property type="term" value="F:exonuclease activity"/>
    <property type="evidence" value="ECO:0007669"/>
    <property type="project" value="UniProtKB-KW"/>
</dbReference>
<dbReference type="OrthoDB" id="9813425at2"/>
<keyword evidence="2" id="KW-0378">Hydrolase</keyword>
<keyword evidence="2" id="KW-0540">Nuclease</keyword>
<name>A0A1H7YAA9_9RHOB</name>
<dbReference type="InterPro" id="IPR036691">
    <property type="entry name" value="Endo/exonu/phosph_ase_sf"/>
</dbReference>
<proteinExistence type="predicted"/>
<evidence type="ECO:0000313" key="3">
    <source>
        <dbReference type="Proteomes" id="UP000198761"/>
    </source>
</evidence>
<protein>
    <submittedName>
        <fullName evidence="2">Metal-dependent hydrolase, endonuclease/exonuclease/phosphatase family</fullName>
    </submittedName>
</protein>
<dbReference type="InterPro" id="IPR005135">
    <property type="entry name" value="Endo/exonuclease/phosphatase"/>
</dbReference>
<evidence type="ECO:0000259" key="1">
    <source>
        <dbReference type="Pfam" id="PF03372"/>
    </source>
</evidence>
<dbReference type="SUPFAM" id="SSF56219">
    <property type="entry name" value="DNase I-like"/>
    <property type="match status" value="1"/>
</dbReference>
<dbReference type="Pfam" id="PF03372">
    <property type="entry name" value="Exo_endo_phos"/>
    <property type="match status" value="1"/>
</dbReference>
<keyword evidence="2" id="KW-0255">Endonuclease</keyword>
<sequence>MTQPQFTVATYNVQKGFGMDLRRNPQRTAQVIASLQADLVAVQEGDRRFGERAGVFDLGELRAAAGLVPVPVPARLGGLAHGWHGNLLLVREAEVLAVEGLHLPGAEPRGALIVDLHLAHAGPLRVIAVHLALMAQARREQARVLADLVAGSPRPTIVMGDMNEWRRWPSTTLSPLDAAFGQPGMAASFPSPFPRLSLDRIYVGGGLEMMSAQAHDTPLARRASDHLPVVARLKVTTRSADARQGAAPSG</sequence>
<keyword evidence="3" id="KW-1185">Reference proteome</keyword>
<reference evidence="2 3" key="1">
    <citation type="submission" date="2016-10" db="EMBL/GenBank/DDBJ databases">
        <authorList>
            <person name="de Groot N.N."/>
        </authorList>
    </citation>
    <scope>NUCLEOTIDE SEQUENCE [LARGE SCALE GENOMIC DNA]</scope>
    <source>
        <strain evidence="2 3">DSM 3857</strain>
    </source>
</reference>